<dbReference type="STRING" id="717774.Marme_3537"/>
<dbReference type="OrthoDB" id="9784811at2"/>
<proteinExistence type="predicted"/>
<dbReference type="PANTHER" id="PTHR30105">
    <property type="entry name" value="UNCHARACTERIZED YIBQ-RELATED"/>
    <property type="match status" value="1"/>
</dbReference>
<evidence type="ECO:0000313" key="1">
    <source>
        <dbReference type="EMBL" id="ADZ92750.1"/>
    </source>
</evidence>
<protein>
    <recommendedName>
        <fullName evidence="3">Divergent polysaccharide deacetylase family protein</fullName>
    </recommendedName>
</protein>
<keyword evidence="2" id="KW-1185">Reference proteome</keyword>
<dbReference type="CDD" id="cd10936">
    <property type="entry name" value="CE4_DAC2"/>
    <property type="match status" value="1"/>
</dbReference>
<evidence type="ECO:0008006" key="3">
    <source>
        <dbReference type="Google" id="ProtNLM"/>
    </source>
</evidence>
<dbReference type="InterPro" id="IPR011330">
    <property type="entry name" value="Glyco_hydro/deAcase_b/a-brl"/>
</dbReference>
<dbReference type="Proteomes" id="UP000001062">
    <property type="component" value="Chromosome"/>
</dbReference>
<dbReference type="InterPro" id="IPR006837">
    <property type="entry name" value="Divergent_DAC"/>
</dbReference>
<name>F2JUD1_MARM1</name>
<evidence type="ECO:0000313" key="2">
    <source>
        <dbReference type="Proteomes" id="UP000001062"/>
    </source>
</evidence>
<dbReference type="eggNOG" id="COG2861">
    <property type="taxonomic scope" value="Bacteria"/>
</dbReference>
<dbReference type="RefSeq" id="WP_013662652.1">
    <property type="nucleotide sequence ID" value="NC_015276.1"/>
</dbReference>
<dbReference type="Gene3D" id="3.20.20.370">
    <property type="entry name" value="Glycoside hydrolase/deacetylase"/>
    <property type="match status" value="1"/>
</dbReference>
<dbReference type="AlphaFoldDB" id="F2JUD1"/>
<reference evidence="1 2" key="1">
    <citation type="journal article" date="2012" name="Stand. Genomic Sci.">
        <title>Complete genome sequence of the melanogenic marine bacterium Marinomonas mediterranea type strain (MMB-1(T)).</title>
        <authorList>
            <person name="Lucas-Elio P."/>
            <person name="Goodwin L."/>
            <person name="Woyke T."/>
            <person name="Pitluck S."/>
            <person name="Nolan M."/>
            <person name="Kyrpides N.C."/>
            <person name="Detter J.C."/>
            <person name="Copeland A."/>
            <person name="Teshima H."/>
            <person name="Bruce D."/>
            <person name="Detter C."/>
            <person name="Tapia R."/>
            <person name="Han S."/>
            <person name="Land M.L."/>
            <person name="Ivanova N."/>
            <person name="Mikhailova N."/>
            <person name="Johnston A.W."/>
            <person name="Sanchez-Amat A."/>
        </authorList>
    </citation>
    <scope>NUCLEOTIDE SEQUENCE [LARGE SCALE GENOMIC DNA]</scope>
    <source>
        <strain evidence="2">ATCC 700492 / JCM 21426 / NBRC 103028 / MMB-1</strain>
    </source>
</reference>
<sequence precursor="true">MNRTESLKSCYRYKVVALFLSVVASVYSVFVNAHDDASSLGPIVTAPKATTSISSPAEIDWLPNDLYVSNVDGLFDEEAPADASSPVGSGSLEPFIVPFSPFYQRVRLTPPSEVIRKDKVKSREQLPRISIIIDDLGYNRRGMESSLNLPVEVALAILPHTPFGKKTALKSIEQNRVTLLHAPMENQRELKLGPGGLYASMGEEEFKSVLRDDLASLPGIKGVNNHMGSLLTTDSQAMNWVMQVIGDRSLFFVDSVTSADSVAYTMALRHSINTTKRDVFLDNIRSEKKIEQQFLKLIQLAHQNGHAIAIGHPYPETMAYLSKRLADLSKLSVRLVPIDELMGQ</sequence>
<dbReference type="KEGG" id="mme:Marme_3537"/>
<dbReference type="Pfam" id="PF04748">
    <property type="entry name" value="Polysacc_deac_2"/>
    <property type="match status" value="1"/>
</dbReference>
<dbReference type="HOGENOM" id="CLU_808076_0_0_6"/>
<dbReference type="PANTHER" id="PTHR30105:SF2">
    <property type="entry name" value="DIVERGENT POLYSACCHARIDE DEACETYLASE SUPERFAMILY"/>
    <property type="match status" value="1"/>
</dbReference>
<gene>
    <name evidence="1" type="ordered locus">Marme_3537</name>
</gene>
<accession>F2JUD1</accession>
<dbReference type="SUPFAM" id="SSF88713">
    <property type="entry name" value="Glycoside hydrolase/deacetylase"/>
    <property type="match status" value="1"/>
</dbReference>
<dbReference type="GO" id="GO:0005975">
    <property type="term" value="P:carbohydrate metabolic process"/>
    <property type="evidence" value="ECO:0007669"/>
    <property type="project" value="InterPro"/>
</dbReference>
<organism evidence="1 2">
    <name type="scientific">Marinomonas mediterranea (strain ATCC 700492 / JCM 21426 / NBRC 103028 / MMB-1)</name>
    <dbReference type="NCBI Taxonomy" id="717774"/>
    <lineage>
        <taxon>Bacteria</taxon>
        <taxon>Pseudomonadati</taxon>
        <taxon>Pseudomonadota</taxon>
        <taxon>Gammaproteobacteria</taxon>
        <taxon>Oceanospirillales</taxon>
        <taxon>Oceanospirillaceae</taxon>
        <taxon>Marinomonas</taxon>
    </lineage>
</organism>
<dbReference type="PATRIC" id="fig|717774.3.peg.3641"/>
<dbReference type="EMBL" id="CP002583">
    <property type="protein sequence ID" value="ADZ92750.1"/>
    <property type="molecule type" value="Genomic_DNA"/>
</dbReference>